<dbReference type="Pfam" id="PF01966">
    <property type="entry name" value="HD"/>
    <property type="match status" value="1"/>
</dbReference>
<evidence type="ECO:0000313" key="2">
    <source>
        <dbReference type="EMBL" id="QGZ64259.1"/>
    </source>
</evidence>
<dbReference type="Proteomes" id="UP000433577">
    <property type="component" value="Chromosome 2"/>
</dbReference>
<reference evidence="2 3" key="1">
    <citation type="submission" date="2019-12" db="EMBL/GenBank/DDBJ databases">
        <title>Paraburkholderia acidiphila 7Q-K02 sp. nov and Paraburkholderia acidisoli DHF22 sp. nov., two strains isolated from forest soil.</title>
        <authorList>
            <person name="Gao Z."/>
            <person name="Qiu L."/>
        </authorList>
    </citation>
    <scope>NUCLEOTIDE SEQUENCE [LARGE SCALE GENOMIC DNA]</scope>
    <source>
        <strain evidence="2 3">DHF22</strain>
    </source>
</reference>
<dbReference type="InterPro" id="IPR003607">
    <property type="entry name" value="HD/PDEase_dom"/>
</dbReference>
<dbReference type="SUPFAM" id="SSF109604">
    <property type="entry name" value="HD-domain/PDEase-like"/>
    <property type="match status" value="1"/>
</dbReference>
<name>A0A7Z2GMG8_9BURK</name>
<accession>A0A7Z2GMG8</accession>
<organism evidence="2 3">
    <name type="scientific">Paraburkholderia acidisoli</name>
    <dbReference type="NCBI Taxonomy" id="2571748"/>
    <lineage>
        <taxon>Bacteria</taxon>
        <taxon>Pseudomonadati</taxon>
        <taxon>Pseudomonadota</taxon>
        <taxon>Betaproteobacteria</taxon>
        <taxon>Burkholderiales</taxon>
        <taxon>Burkholderiaceae</taxon>
        <taxon>Paraburkholderia</taxon>
    </lineage>
</organism>
<proteinExistence type="predicted"/>
<dbReference type="AlphaFoldDB" id="A0A7Z2GMG8"/>
<dbReference type="PANTHER" id="PTHR35569:SF1">
    <property type="entry name" value="CYANAMIDE HYDRATASE DDI2-RELATED"/>
    <property type="match status" value="1"/>
</dbReference>
<gene>
    <name evidence="2" type="ORF">FAZ98_21280</name>
</gene>
<evidence type="ECO:0000259" key="1">
    <source>
        <dbReference type="Pfam" id="PF01966"/>
    </source>
</evidence>
<sequence>MKPPVSIGALTAPDTAHTRKAMALVEHIHSRPMMAHVHRTWWFAAYLGEKRGLKYDPEIVYLASLYHDLGLTEPYGAGQRFEVDGADAASRLLLADGYTKEKADLVWDGIALHSSGGIADRKQAEIALIYLGAHVDVFGLFLDEITPSFVDDVLQLYPRDGFKLAFQQAIAEVARKKPQTAVGTGLADVARRHVHGFDCPNVCDLIDHAPFES</sequence>
<dbReference type="Gene3D" id="1.10.3210.10">
    <property type="entry name" value="Hypothetical protein af1432"/>
    <property type="match status" value="1"/>
</dbReference>
<dbReference type="PANTHER" id="PTHR35569">
    <property type="entry name" value="CYANAMIDE HYDRATASE DDI2-RELATED"/>
    <property type="match status" value="1"/>
</dbReference>
<dbReference type="EMBL" id="CP046914">
    <property type="protein sequence ID" value="QGZ64259.1"/>
    <property type="molecule type" value="Genomic_DNA"/>
</dbReference>
<evidence type="ECO:0000313" key="3">
    <source>
        <dbReference type="Proteomes" id="UP000433577"/>
    </source>
</evidence>
<dbReference type="OrthoDB" id="8478129at2"/>
<dbReference type="InterPro" id="IPR006674">
    <property type="entry name" value="HD_domain"/>
</dbReference>
<dbReference type="CDD" id="cd00077">
    <property type="entry name" value="HDc"/>
    <property type="match status" value="1"/>
</dbReference>
<protein>
    <submittedName>
        <fullName evidence="2">HD domain-containing protein</fullName>
    </submittedName>
</protein>
<keyword evidence="3" id="KW-1185">Reference proteome</keyword>
<dbReference type="KEGG" id="pacs:FAZ98_21280"/>
<feature type="domain" description="HD" evidence="1">
    <location>
        <begin position="35"/>
        <end position="118"/>
    </location>
</feature>